<dbReference type="Proteomes" id="UP001152799">
    <property type="component" value="Chromosome 4"/>
</dbReference>
<feature type="signal peptide" evidence="5">
    <location>
        <begin position="1"/>
        <end position="18"/>
    </location>
</feature>
<dbReference type="GO" id="GO:0015020">
    <property type="term" value="F:glucuronosyltransferase activity"/>
    <property type="evidence" value="ECO:0007669"/>
    <property type="project" value="UniProtKB-EC"/>
</dbReference>
<keyword evidence="7" id="KW-1185">Reference proteome</keyword>
<evidence type="ECO:0000256" key="4">
    <source>
        <dbReference type="RuleBase" id="RU003718"/>
    </source>
</evidence>
<dbReference type="AlphaFoldDB" id="A0A9N9MR30"/>
<dbReference type="Gene3D" id="3.40.50.2000">
    <property type="entry name" value="Glycogen Phosphorylase B"/>
    <property type="match status" value="1"/>
</dbReference>
<evidence type="ECO:0000256" key="5">
    <source>
        <dbReference type="RuleBase" id="RU362059"/>
    </source>
</evidence>
<evidence type="ECO:0000256" key="3">
    <source>
        <dbReference type="ARBA" id="ARBA00022679"/>
    </source>
</evidence>
<name>A0A9N9MR30_9CUCU</name>
<reference evidence="6" key="1">
    <citation type="submission" date="2022-01" db="EMBL/GenBank/DDBJ databases">
        <authorList>
            <person name="King R."/>
        </authorList>
    </citation>
    <scope>NUCLEOTIDE SEQUENCE</scope>
</reference>
<dbReference type="PANTHER" id="PTHR48043:SF159">
    <property type="entry name" value="EG:EG0003.4 PROTEIN-RELATED"/>
    <property type="match status" value="1"/>
</dbReference>
<keyword evidence="5" id="KW-0732">Signal</keyword>
<dbReference type="InterPro" id="IPR035595">
    <property type="entry name" value="UDP_glycos_trans_CS"/>
</dbReference>
<keyword evidence="3 4" id="KW-0808">Transferase</keyword>
<dbReference type="EMBL" id="OU892280">
    <property type="protein sequence ID" value="CAG9767339.1"/>
    <property type="molecule type" value="Genomic_DNA"/>
</dbReference>
<evidence type="ECO:0000256" key="1">
    <source>
        <dbReference type="ARBA" id="ARBA00009995"/>
    </source>
</evidence>
<comment type="subcellular location">
    <subcellularLocation>
        <location evidence="5">Membrane</location>
        <topology evidence="5">Single-pass membrane protein</topology>
    </subcellularLocation>
</comment>
<protein>
    <recommendedName>
        <fullName evidence="5">UDP-glucuronosyltransferase</fullName>
        <ecNumber evidence="5">2.4.1.17</ecNumber>
    </recommendedName>
</protein>
<dbReference type="InterPro" id="IPR050271">
    <property type="entry name" value="UDP-glycosyltransferase"/>
</dbReference>
<dbReference type="FunFam" id="3.40.50.2000:FF:000050">
    <property type="entry name" value="UDP-glucuronosyltransferase"/>
    <property type="match status" value="1"/>
</dbReference>
<comment type="catalytic activity">
    <reaction evidence="5">
        <text>glucuronate acceptor + UDP-alpha-D-glucuronate = acceptor beta-D-glucuronoside + UDP + H(+)</text>
        <dbReference type="Rhea" id="RHEA:21032"/>
        <dbReference type="ChEBI" id="CHEBI:15378"/>
        <dbReference type="ChEBI" id="CHEBI:58052"/>
        <dbReference type="ChEBI" id="CHEBI:58223"/>
        <dbReference type="ChEBI" id="CHEBI:132367"/>
        <dbReference type="ChEBI" id="CHEBI:132368"/>
        <dbReference type="EC" id="2.4.1.17"/>
    </reaction>
</comment>
<dbReference type="PROSITE" id="PS00375">
    <property type="entry name" value="UDPGT"/>
    <property type="match status" value="1"/>
</dbReference>
<organism evidence="6 7">
    <name type="scientific">Ceutorhynchus assimilis</name>
    <name type="common">cabbage seed weevil</name>
    <dbReference type="NCBI Taxonomy" id="467358"/>
    <lineage>
        <taxon>Eukaryota</taxon>
        <taxon>Metazoa</taxon>
        <taxon>Ecdysozoa</taxon>
        <taxon>Arthropoda</taxon>
        <taxon>Hexapoda</taxon>
        <taxon>Insecta</taxon>
        <taxon>Pterygota</taxon>
        <taxon>Neoptera</taxon>
        <taxon>Endopterygota</taxon>
        <taxon>Coleoptera</taxon>
        <taxon>Polyphaga</taxon>
        <taxon>Cucujiformia</taxon>
        <taxon>Curculionidae</taxon>
        <taxon>Ceutorhynchinae</taxon>
        <taxon>Ceutorhynchus</taxon>
    </lineage>
</organism>
<accession>A0A9N9MR30</accession>
<comment type="similarity">
    <text evidence="1 4">Belongs to the UDP-glycosyltransferase family.</text>
</comment>
<keyword evidence="5" id="KW-1133">Transmembrane helix</keyword>
<evidence type="ECO:0000256" key="2">
    <source>
        <dbReference type="ARBA" id="ARBA00022676"/>
    </source>
</evidence>
<gene>
    <name evidence="6" type="ORF">CEUTPL_LOCUS7904</name>
</gene>
<sequence>MLIRTIFFVATALACTESYKILGIFPMAGISHYILASKLMKGLSEAGHDITMVSPFALKDLPKKGTFTDVVLDGMFETFQQSLIDMNLFHYGSLGPIDQEKILRQIGIAMANDTLHHPKMVKFAASNQKFDAVIMEQFTNDALKVYGYIFDCPVILLQSMGVSSWINNIVGNAEPVSYAPQVLGVNDISKDLSFSNRAENLYLHILNSVMTKFRLLPEHDKIIRSMYPEAPSMEDLYHNVSLVLVNSHTSIHPPLPLVPNVIEIGGYFVDPPKKLPEDLQEYLDNAPDGVIYFSMGSNIRSKDITPEKKQAILNVFGRLKEKVIWKFEENLPGKPSNVMIRSWCPQQDILAHPNVKLFISHSGLLSITEAIYHGVPILCIPVFGDQPANAQRAVMNGYALRMDYLDPDFNEEKLGYLVNELLTNPTYRDTAKEKSRIYHDRPMKPMESVVYWVEYVIRHKGAPHLRVAGALLPWYKYYMVDVLGTFVASFLLVLYILIRLIKNVLSRTKKVKTKTTKKDKKH</sequence>
<evidence type="ECO:0000313" key="6">
    <source>
        <dbReference type="EMBL" id="CAG9767339.1"/>
    </source>
</evidence>
<dbReference type="PANTHER" id="PTHR48043">
    <property type="entry name" value="EG:EG0003.4 PROTEIN-RELATED"/>
    <property type="match status" value="1"/>
</dbReference>
<feature type="chain" id="PRO_5040530830" description="UDP-glucuronosyltransferase" evidence="5">
    <location>
        <begin position="19"/>
        <end position="522"/>
    </location>
</feature>
<dbReference type="GO" id="GO:0016020">
    <property type="term" value="C:membrane"/>
    <property type="evidence" value="ECO:0007669"/>
    <property type="project" value="UniProtKB-SubCell"/>
</dbReference>
<dbReference type="InterPro" id="IPR002213">
    <property type="entry name" value="UDP_glucos_trans"/>
</dbReference>
<dbReference type="Pfam" id="PF00201">
    <property type="entry name" value="UDPGT"/>
    <property type="match status" value="1"/>
</dbReference>
<proteinExistence type="inferred from homology"/>
<dbReference type="OrthoDB" id="5835829at2759"/>
<dbReference type="SUPFAM" id="SSF53756">
    <property type="entry name" value="UDP-Glycosyltransferase/glycogen phosphorylase"/>
    <property type="match status" value="1"/>
</dbReference>
<keyword evidence="5" id="KW-0472">Membrane</keyword>
<keyword evidence="5" id="KW-0812">Transmembrane</keyword>
<dbReference type="CDD" id="cd03784">
    <property type="entry name" value="GT1_Gtf-like"/>
    <property type="match status" value="1"/>
</dbReference>
<keyword evidence="2 4" id="KW-0328">Glycosyltransferase</keyword>
<dbReference type="EC" id="2.4.1.17" evidence="5"/>
<feature type="transmembrane region" description="Helical" evidence="5">
    <location>
        <begin position="477"/>
        <end position="498"/>
    </location>
</feature>
<evidence type="ECO:0000313" key="7">
    <source>
        <dbReference type="Proteomes" id="UP001152799"/>
    </source>
</evidence>
<dbReference type="PROSITE" id="PS51257">
    <property type="entry name" value="PROKAR_LIPOPROTEIN"/>
    <property type="match status" value="1"/>
</dbReference>